<evidence type="ECO:0000256" key="2">
    <source>
        <dbReference type="ARBA" id="ARBA00022692"/>
    </source>
</evidence>
<evidence type="ECO:0000256" key="3">
    <source>
        <dbReference type="ARBA" id="ARBA00022989"/>
    </source>
</evidence>
<evidence type="ECO:0000256" key="5">
    <source>
        <dbReference type="SAM" id="Phobius"/>
    </source>
</evidence>
<keyword evidence="2 5" id="KW-0812">Transmembrane</keyword>
<feature type="transmembrane region" description="Helical" evidence="5">
    <location>
        <begin position="329"/>
        <end position="349"/>
    </location>
</feature>
<evidence type="ECO:0000256" key="4">
    <source>
        <dbReference type="ARBA" id="ARBA00023136"/>
    </source>
</evidence>
<evidence type="ECO:0000313" key="7">
    <source>
        <dbReference type="EMBL" id="MDT7828091.1"/>
    </source>
</evidence>
<evidence type="ECO:0000259" key="6">
    <source>
        <dbReference type="Pfam" id="PF04932"/>
    </source>
</evidence>
<protein>
    <submittedName>
        <fullName evidence="7">O-antigen ligase family protein</fullName>
    </submittedName>
</protein>
<evidence type="ECO:0000313" key="8">
    <source>
        <dbReference type="Proteomes" id="UP001250656"/>
    </source>
</evidence>
<comment type="caution">
    <text evidence="7">The sequence shown here is derived from an EMBL/GenBank/DDBJ whole genome shotgun (WGS) entry which is preliminary data.</text>
</comment>
<dbReference type="PANTHER" id="PTHR37422:SF17">
    <property type="entry name" value="O-ANTIGEN LIGASE"/>
    <property type="match status" value="1"/>
</dbReference>
<feature type="transmembrane region" description="Helical" evidence="5">
    <location>
        <begin position="81"/>
        <end position="99"/>
    </location>
</feature>
<feature type="transmembrane region" description="Helical" evidence="5">
    <location>
        <begin position="232"/>
        <end position="249"/>
    </location>
</feature>
<organism evidence="7 8">
    <name type="scientific">Pricia mediterranea</name>
    <dbReference type="NCBI Taxonomy" id="3076079"/>
    <lineage>
        <taxon>Bacteria</taxon>
        <taxon>Pseudomonadati</taxon>
        <taxon>Bacteroidota</taxon>
        <taxon>Flavobacteriia</taxon>
        <taxon>Flavobacteriales</taxon>
        <taxon>Flavobacteriaceae</taxon>
        <taxon>Pricia</taxon>
    </lineage>
</organism>
<keyword evidence="8" id="KW-1185">Reference proteome</keyword>
<proteinExistence type="predicted"/>
<dbReference type="GO" id="GO:0016874">
    <property type="term" value="F:ligase activity"/>
    <property type="evidence" value="ECO:0007669"/>
    <property type="project" value="UniProtKB-KW"/>
</dbReference>
<evidence type="ECO:0000256" key="1">
    <source>
        <dbReference type="ARBA" id="ARBA00004141"/>
    </source>
</evidence>
<dbReference type="PANTHER" id="PTHR37422">
    <property type="entry name" value="TEICHURONIC ACID BIOSYNTHESIS PROTEIN TUAE"/>
    <property type="match status" value="1"/>
</dbReference>
<dbReference type="InterPro" id="IPR007016">
    <property type="entry name" value="O-antigen_ligase-rel_domated"/>
</dbReference>
<dbReference type="RefSeq" id="WP_314013218.1">
    <property type="nucleotide sequence ID" value="NZ_JAVTTP010000001.1"/>
</dbReference>
<reference evidence="7 8" key="1">
    <citation type="submission" date="2023-09" db="EMBL/GenBank/DDBJ databases">
        <title>Novel taxa isolated from Blanes Bay.</title>
        <authorList>
            <person name="Rey-Velasco X."/>
            <person name="Lucena T."/>
        </authorList>
    </citation>
    <scope>NUCLEOTIDE SEQUENCE [LARGE SCALE GENOMIC DNA]</scope>
    <source>
        <strain evidence="7 8">S334</strain>
    </source>
</reference>
<feature type="transmembrane region" description="Helical" evidence="5">
    <location>
        <begin position="120"/>
        <end position="140"/>
    </location>
</feature>
<feature type="transmembrane region" description="Helical" evidence="5">
    <location>
        <begin position="26"/>
        <end position="42"/>
    </location>
</feature>
<keyword evidence="3 5" id="KW-1133">Transmembrane helix</keyword>
<feature type="transmembrane region" description="Helical" evidence="5">
    <location>
        <begin position="189"/>
        <end position="205"/>
    </location>
</feature>
<dbReference type="EMBL" id="JAVTTP010000001">
    <property type="protein sequence ID" value="MDT7828091.1"/>
    <property type="molecule type" value="Genomic_DNA"/>
</dbReference>
<feature type="transmembrane region" description="Helical" evidence="5">
    <location>
        <begin position="54"/>
        <end position="75"/>
    </location>
</feature>
<feature type="transmembrane region" description="Helical" evidence="5">
    <location>
        <begin position="211"/>
        <end position="227"/>
    </location>
</feature>
<accession>A0ABU3L443</accession>
<keyword evidence="4 5" id="KW-0472">Membrane</keyword>
<feature type="transmembrane region" description="Helical" evidence="5">
    <location>
        <begin position="166"/>
        <end position="182"/>
    </location>
</feature>
<dbReference type="Proteomes" id="UP001250656">
    <property type="component" value="Unassembled WGS sequence"/>
</dbReference>
<sequence>MEQYLLFILYFLPLMALKVVKEDWGGFKIFDVITFFSLVFLFRRFVTISNLKRFNFYFTLFLALISIIFVGMLVSDYPENALLKLIKILPIFIFGRFLITECLINSTFHLKVINAIKFSFIVSLIFLSIQIVVGLNFTWYPNLNPNIAFSAEDFIRYPGIFHDPQLHGQYLAMGSIIFLTSLKEMKRKAIIIQYFVFVSGIFALTLTASRAALAGLFVGLFVIFILVGRRYLAYIIALFIFGYFSYNIILENSPVLQRTEDLDSDFEYRQSIWIDAFEIAKAHPFLGIGWGNYQNYIMRHKPDQYHIIEDEILYFDQPENGYLKVLVEVGFVGFALFLTFIILPLSRGFYFFVRNPSENRLAFLIGSLVCWVVAFTSVYSLFDDRILIVVVTIICLLISYSEKQNRKNEDI</sequence>
<comment type="subcellular location">
    <subcellularLocation>
        <location evidence="1">Membrane</location>
        <topology evidence="1">Multi-pass membrane protein</topology>
    </subcellularLocation>
</comment>
<feature type="transmembrane region" description="Helical" evidence="5">
    <location>
        <begin position="385"/>
        <end position="401"/>
    </location>
</feature>
<feature type="domain" description="O-antigen ligase-related" evidence="6">
    <location>
        <begin position="195"/>
        <end position="338"/>
    </location>
</feature>
<keyword evidence="7" id="KW-0436">Ligase</keyword>
<feature type="transmembrane region" description="Helical" evidence="5">
    <location>
        <begin position="361"/>
        <end position="379"/>
    </location>
</feature>
<dbReference type="Pfam" id="PF04932">
    <property type="entry name" value="Wzy_C"/>
    <property type="match status" value="1"/>
</dbReference>
<name>A0ABU3L443_9FLAO</name>
<gene>
    <name evidence="7" type="ORF">RQM65_05360</name>
</gene>
<dbReference type="InterPro" id="IPR051533">
    <property type="entry name" value="WaaL-like"/>
</dbReference>